<name>A0AAE6JDA3_9SPHI</name>
<reference evidence="1 3" key="1">
    <citation type="submission" date="2019-08" db="EMBL/GenBank/DDBJ databases">
        <title>Comparative genome analysis confer to the adaptation heavy metal polluted environment.</title>
        <authorList>
            <person name="Li Y."/>
        </authorList>
    </citation>
    <scope>NUCLEOTIDE SEQUENCE [LARGE SCALE GENOMIC DNA]</scope>
    <source>
        <strain evidence="1 3">P2</strain>
    </source>
</reference>
<dbReference type="RefSeq" id="WP_112652963.1">
    <property type="nucleotide sequence ID" value="NZ_CP043451.1"/>
</dbReference>
<dbReference type="Proteomes" id="UP000250557">
    <property type="component" value="Chromosome"/>
</dbReference>
<dbReference type="SUPFAM" id="SSF53448">
    <property type="entry name" value="Nucleotide-diphospho-sugar transferases"/>
    <property type="match status" value="1"/>
</dbReference>
<reference evidence="2 4" key="2">
    <citation type="submission" date="2021-03" db="EMBL/GenBank/DDBJ databases">
        <title>Mucilaginibacter strains isolated from gold and copper mining confer multi heavy-metal resistance.</title>
        <authorList>
            <person name="Li Y."/>
        </authorList>
    </citation>
    <scope>NUCLEOTIDE SEQUENCE [LARGE SCALE GENOMIC DNA]</scope>
    <source>
        <strain evidence="2 4">P2-4</strain>
    </source>
</reference>
<evidence type="ECO:0000313" key="4">
    <source>
        <dbReference type="Proteomes" id="UP000663940"/>
    </source>
</evidence>
<evidence type="ECO:0000313" key="1">
    <source>
        <dbReference type="EMBL" id="QEM03445.1"/>
    </source>
</evidence>
<accession>A0AAE6JDA3</accession>
<dbReference type="EMBL" id="CP043451">
    <property type="protein sequence ID" value="QEM03445.1"/>
    <property type="molecule type" value="Genomic_DNA"/>
</dbReference>
<sequence length="270" mass="31538">MINILVVIYNKSFSESRTLVETEAIAKTGLLKTFKLLIWDNSPVKINEIELEQLKRHLHDVSVIHTPENLPLSQIYNRVIDNHINLDDYLMLLDHDTFVTEKYFTEIIDKINGEDLPNLLLPKILVNGKIESPALQYVLFAKRWKEDLPGCYDTRHVTAINSGMVISARFFYSGFRYDERLLFYGTDTYMMYKYSGDNKKFYLLNTSLKHDLNLLSNPSVTQKAKVFRAIKQANLIVYSSSRWYSVLTRINNLIIAVKYAVKYRSLIFFK</sequence>
<proteinExistence type="predicted"/>
<evidence type="ECO:0000313" key="2">
    <source>
        <dbReference type="EMBL" id="QTE47790.1"/>
    </source>
</evidence>
<protein>
    <recommendedName>
        <fullName evidence="5">Glycosyltransferase 2-like domain-containing protein</fullName>
    </recommendedName>
</protein>
<organism evidence="1 3">
    <name type="scientific">Mucilaginibacter rubeus</name>
    <dbReference type="NCBI Taxonomy" id="2027860"/>
    <lineage>
        <taxon>Bacteria</taxon>
        <taxon>Pseudomonadati</taxon>
        <taxon>Bacteroidota</taxon>
        <taxon>Sphingobacteriia</taxon>
        <taxon>Sphingobacteriales</taxon>
        <taxon>Sphingobacteriaceae</taxon>
        <taxon>Mucilaginibacter</taxon>
    </lineage>
</organism>
<dbReference type="Proteomes" id="UP000663940">
    <property type="component" value="Chromosome"/>
</dbReference>
<keyword evidence="4" id="KW-1185">Reference proteome</keyword>
<dbReference type="EMBL" id="CP071880">
    <property type="protein sequence ID" value="QTE47790.1"/>
    <property type="molecule type" value="Genomic_DNA"/>
</dbReference>
<dbReference type="AlphaFoldDB" id="A0AAE6JDA3"/>
<evidence type="ECO:0008006" key="5">
    <source>
        <dbReference type="Google" id="ProtNLM"/>
    </source>
</evidence>
<dbReference type="Gene3D" id="3.90.550.10">
    <property type="entry name" value="Spore Coat Polysaccharide Biosynthesis Protein SpsA, Chain A"/>
    <property type="match status" value="1"/>
</dbReference>
<evidence type="ECO:0000313" key="3">
    <source>
        <dbReference type="Proteomes" id="UP000250557"/>
    </source>
</evidence>
<dbReference type="InterPro" id="IPR029044">
    <property type="entry name" value="Nucleotide-diphossugar_trans"/>
</dbReference>
<gene>
    <name evidence="1" type="ORF">DIU31_007895</name>
    <name evidence="2" type="ORF">J3L21_19765</name>
</gene>